<proteinExistence type="predicted"/>
<protein>
    <recommendedName>
        <fullName evidence="2">Nuclear receptor coactivator 6 TRADD-N domain-containing protein</fullName>
    </recommendedName>
</protein>
<accession>A0AA88HDK4</accession>
<feature type="region of interest" description="Disordered" evidence="1">
    <location>
        <begin position="755"/>
        <end position="835"/>
    </location>
</feature>
<dbReference type="GO" id="GO:0005667">
    <property type="term" value="C:transcription regulator complex"/>
    <property type="evidence" value="ECO:0007669"/>
    <property type="project" value="TreeGrafter"/>
</dbReference>
<feature type="compositionally biased region" description="Polar residues" evidence="1">
    <location>
        <begin position="2121"/>
        <end position="2134"/>
    </location>
</feature>
<dbReference type="InterPro" id="IPR032715">
    <property type="entry name" value="NCOA6_TRADD-N"/>
</dbReference>
<dbReference type="InterPro" id="IPR026638">
    <property type="entry name" value="NCOA6"/>
</dbReference>
<feature type="region of interest" description="Disordered" evidence="1">
    <location>
        <begin position="1638"/>
        <end position="1661"/>
    </location>
</feature>
<comment type="caution">
    <text evidence="3">The sequence shown here is derived from an EMBL/GenBank/DDBJ whole genome shotgun (WGS) entry which is preliminary data.</text>
</comment>
<organism evidence="3 4">
    <name type="scientific">Artemia franciscana</name>
    <name type="common">Brine shrimp</name>
    <name type="synonym">Artemia sanfranciscana</name>
    <dbReference type="NCBI Taxonomy" id="6661"/>
    <lineage>
        <taxon>Eukaryota</taxon>
        <taxon>Metazoa</taxon>
        <taxon>Ecdysozoa</taxon>
        <taxon>Arthropoda</taxon>
        <taxon>Crustacea</taxon>
        <taxon>Branchiopoda</taxon>
        <taxon>Anostraca</taxon>
        <taxon>Artemiidae</taxon>
        <taxon>Artemia</taxon>
    </lineage>
</organism>
<feature type="region of interest" description="Disordered" evidence="1">
    <location>
        <begin position="935"/>
        <end position="962"/>
    </location>
</feature>
<feature type="region of interest" description="Disordered" evidence="1">
    <location>
        <begin position="277"/>
        <end position="308"/>
    </location>
</feature>
<name>A0AA88HDK4_ARTSF</name>
<dbReference type="GO" id="GO:0035097">
    <property type="term" value="C:histone methyltransferase complex"/>
    <property type="evidence" value="ECO:0007669"/>
    <property type="project" value="TreeGrafter"/>
</dbReference>
<feature type="region of interest" description="Disordered" evidence="1">
    <location>
        <begin position="398"/>
        <end position="457"/>
    </location>
</feature>
<feature type="compositionally biased region" description="Basic and acidic residues" evidence="1">
    <location>
        <begin position="431"/>
        <end position="441"/>
    </location>
</feature>
<dbReference type="PANTHER" id="PTHR15690:SF0">
    <property type="entry name" value="NUCLEAR RECEPTOR COACTIVATOR 6"/>
    <property type="match status" value="1"/>
</dbReference>
<feature type="compositionally biased region" description="Basic and acidic residues" evidence="1">
    <location>
        <begin position="399"/>
        <end position="416"/>
    </location>
</feature>
<feature type="region of interest" description="Disordered" evidence="1">
    <location>
        <begin position="1694"/>
        <end position="1861"/>
    </location>
</feature>
<feature type="compositionally biased region" description="Basic and acidic residues" evidence="1">
    <location>
        <begin position="1830"/>
        <end position="1855"/>
    </location>
</feature>
<dbReference type="EMBL" id="JAVRJZ010000105">
    <property type="protein sequence ID" value="KAK2703342.1"/>
    <property type="molecule type" value="Genomic_DNA"/>
</dbReference>
<dbReference type="Pfam" id="PF13820">
    <property type="entry name" value="NCOA6_TRADD-N"/>
    <property type="match status" value="1"/>
</dbReference>
<evidence type="ECO:0000313" key="4">
    <source>
        <dbReference type="Proteomes" id="UP001187531"/>
    </source>
</evidence>
<feature type="compositionally biased region" description="Basic and acidic residues" evidence="1">
    <location>
        <begin position="1761"/>
        <end position="1793"/>
    </location>
</feature>
<feature type="region of interest" description="Disordered" evidence="1">
    <location>
        <begin position="2036"/>
        <end position="2177"/>
    </location>
</feature>
<evidence type="ECO:0000259" key="2">
    <source>
        <dbReference type="Pfam" id="PF13820"/>
    </source>
</evidence>
<feature type="compositionally biased region" description="Basic and acidic residues" evidence="1">
    <location>
        <begin position="1694"/>
        <end position="1709"/>
    </location>
</feature>
<feature type="compositionally biased region" description="Low complexity" evidence="1">
    <location>
        <begin position="283"/>
        <end position="300"/>
    </location>
</feature>
<dbReference type="PANTHER" id="PTHR15690">
    <property type="entry name" value="NUCLEAR RECEPTOR COACTIVATOR 6"/>
    <property type="match status" value="1"/>
</dbReference>
<feature type="compositionally biased region" description="Polar residues" evidence="1">
    <location>
        <begin position="2075"/>
        <end position="2095"/>
    </location>
</feature>
<feature type="compositionally biased region" description="Polar residues" evidence="1">
    <location>
        <begin position="1978"/>
        <end position="1998"/>
    </location>
</feature>
<feature type="compositionally biased region" description="Basic and acidic residues" evidence="1">
    <location>
        <begin position="628"/>
        <end position="638"/>
    </location>
</feature>
<feature type="compositionally biased region" description="Polar residues" evidence="1">
    <location>
        <begin position="755"/>
        <end position="768"/>
    </location>
</feature>
<sequence>MGIERVEAVITCEGNLTDPTFSKKFGKFLNKLSTVIIKAEDRKEKLKVLGVEPWNSVRVKLTLPKEAAVRLRQLAQTGDGVLKELGILSVQLEGDQVISLTLASNEPNEVVFKTPAPATPLPSQSLSCNNGAFAVVQPQAKSNVQISQPATSLAHFDPKNVSEILSQAVNLLSDGNLLGELDLPSVSFKSPIAPNVVASSSQPIQFTPPSKPGTSRAAFPFASMQQAMPGRSGIRNPPVTVPPVTRYQLSVRASTTSNSITSQSTFLHPAAAGITRPLSRSYSNPLQGGSSGNSLSQSGPTGQHNSPVLANLLQNDFSSKRPDVVRRHPPISETVARTSVTQTMVRTSLPPESQSDPLFVNNPPRSLSFPPVPSIVSSRNNTTKMQPSVCSSKVNKLVESQKSETEGLPELPKKQQQETVSLTKHHATQNNEKRFEVKQDSAIHINGEPTTPSQRMEDKHPLLALDSAEIEQELAELEKKPPLLINSVRSASNPCEPFDLASQLKSIESKKEDSGGTGIKLRLKLGRSEPTTPSYTVDIVKEEPRVPPLCISLKNRNVTLLSPKTEEESVKVKLKGDDRKPKKRKVGSDSELELTVNCEAPGIIKIKKPKLDDSLARKTLEKKKLKRKDSDGVSDESHVSSSDLSSVPDYPAKRCDSSPPSGTRLPEYPEEVEGFEGLAKKAEDVREEFLGNNVRDGDHVTRIIDKLKPNDKLYKISVLNSATRTLSETESETIKVPSHIEPYQVDTAVKSDVVQSPVDSNNGNNQGEDSGIESMDALSEKSPNQGESPARLDLGDPLAHGNIHRTPDHKNVSPVHTSPKEDPYSDLPSDLTMCSPQPFENSVTAVLTDNLLTAKESKSIMLPEDVLAVQRITQELVKLEQFTSVHCENFCHNSENDKSGSYSSSYSEKEELRTVKRSEFCGDCSARTHASSDSRAIEHSSFKTDNPSDMESRCEVPTSKISETKLNDEDVQVDKSSETRPCELRDSISVIAKPSLDKSNSFKSYNPQMPPDCSDITLKRSRVVSNSLDSTLLTSEKLNSLEDSKNSEKVSPPLSNSIESCDLHTTITCSESSIFEVKLETSSSSSNSATVLKPTITTAENMVSKSESISGFEEEGECEKKFIPEVKNISLSESDVVSDEGKEQGIHPSCKLTAISHGGKTDIVSTFSEIDVVSVEGKEQGIHTSCKLTAISHGGKTDIVRTNKILNEIEKDHEKMIGSPEKPKVEPNLESSAMQIMSTIPKRESPLSDPKFVFSGHKNFVLPPGKKMVPIKLVTLPKGTAPPTSMTGGPQFKVLLPMKTVDGVFYKPVVVSTASSGLANAVCVTESGQSLVLTKGETSSCYKNEIVSLASAIVVSTEKADILSEVKKDSDVTKNVEEKVSKSVCSGSIFYCEETLNSSDKEIKPIESELQSNSLSNANHPKYEPAEEGADQSNLATKSSMTAKELKQEMTQVSKSNLETKVENKSHLNTVDKMLSDKACRSFKENVETCSDQERDKNDKLINSNIEMTSSFGDSASVNEVDVPCGSLQEKVESSQLDISDSNENLTNSNIESTNAVEDSVFVSEVEKTMTELNAITEPDLHSAGMKVTNELIETKDVGKVDLLSLNLVEDQEVTKMLVNSSVIEIESNSCELSLAKKEQENEMKSSSSEKGHMIDSSTKKEFETVLHSSAEKEQENLIDSSAEKEQINLMKESSAKKGEIDISQEEMKQTNPVTSDETIPFVKQEETSTTSRETCSNDDMVKESLCENVENVSVPDEVTESEKEIEKHLENDIGDKEKEAELKCREDEKREQVSSPKSSEIIFEVKKDQSLDVDFKNELSSPSPGMLAEESKDDQKIPTSETNKEETIKAKESDDEKGDLDLTQVCPKLLSEPLFSSVNEFSHELNGTPKKSRRVKCSKTFDVEDFKCPLDEELIEPIMRSTRSGTRLVSPDLSKLEAKFSALKGSPSPSPEFQNKRGTRRKREDSGSSLRSDDRNSNTPDSEVSGPSISTRSNTPEVTRPGKRKCSENASELIKACIGADDRRKTGLLICESAEIDKESHKKKTIEPRKSAEANIGVDPENNDEDSDTDQKSKQSINTAKQRSRGTRQTTLNVKKSVAVKIANCKDSENSPRKSRRGSTDSTASGGQSAVSSSERKTRSTPMKSSNPPFGRSTPDLTLKRGVAAASRSTPKRRVK</sequence>
<reference evidence="3" key="1">
    <citation type="submission" date="2023-07" db="EMBL/GenBank/DDBJ databases">
        <title>Chromosome-level genome assembly of Artemia franciscana.</title>
        <authorList>
            <person name="Jo E."/>
        </authorList>
    </citation>
    <scope>NUCLEOTIDE SEQUENCE</scope>
    <source>
        <tissue evidence="3">Whole body</tissue>
    </source>
</reference>
<feature type="region of interest" description="Disordered" evidence="1">
    <location>
        <begin position="1411"/>
        <end position="1435"/>
    </location>
</feature>
<feature type="region of interest" description="Disordered" evidence="1">
    <location>
        <begin position="622"/>
        <end position="668"/>
    </location>
</feature>
<evidence type="ECO:0000256" key="1">
    <source>
        <dbReference type="SAM" id="MobiDB-lite"/>
    </source>
</evidence>
<dbReference type="GO" id="GO:0003713">
    <property type="term" value="F:transcription coactivator activity"/>
    <property type="evidence" value="ECO:0007669"/>
    <property type="project" value="InterPro"/>
</dbReference>
<gene>
    <name evidence="3" type="ORF">QYM36_018191</name>
</gene>
<feature type="region of interest" description="Disordered" evidence="1">
    <location>
        <begin position="1941"/>
        <end position="2011"/>
    </location>
</feature>
<feature type="compositionally biased region" description="Low complexity" evidence="1">
    <location>
        <begin position="639"/>
        <end position="649"/>
    </location>
</feature>
<dbReference type="GO" id="GO:0045944">
    <property type="term" value="P:positive regulation of transcription by RNA polymerase II"/>
    <property type="evidence" value="ECO:0007669"/>
    <property type="project" value="TreeGrafter"/>
</dbReference>
<evidence type="ECO:0000313" key="3">
    <source>
        <dbReference type="EMBL" id="KAK2703342.1"/>
    </source>
</evidence>
<feature type="compositionally biased region" description="Basic and acidic residues" evidence="1">
    <location>
        <begin position="1963"/>
        <end position="1977"/>
    </location>
</feature>
<feature type="compositionally biased region" description="Basic and acidic residues" evidence="1">
    <location>
        <begin position="2036"/>
        <end position="2053"/>
    </location>
</feature>
<feature type="compositionally biased region" description="Basic and acidic residues" evidence="1">
    <location>
        <begin position="1804"/>
        <end position="1818"/>
    </location>
</feature>
<feature type="domain" description="Nuclear receptor coactivator 6 TRADD-N" evidence="2">
    <location>
        <begin position="8"/>
        <end position="146"/>
    </location>
</feature>
<dbReference type="Proteomes" id="UP001187531">
    <property type="component" value="Unassembled WGS sequence"/>
</dbReference>
<keyword evidence="4" id="KW-1185">Reference proteome</keyword>